<evidence type="ECO:0000256" key="8">
    <source>
        <dbReference type="RuleBase" id="RU003346"/>
    </source>
</evidence>
<feature type="transmembrane region" description="Helical" evidence="9">
    <location>
        <begin position="410"/>
        <end position="432"/>
    </location>
</feature>
<dbReference type="GO" id="GO:0022857">
    <property type="term" value="F:transmembrane transporter activity"/>
    <property type="evidence" value="ECO:0007669"/>
    <property type="project" value="InterPro"/>
</dbReference>
<evidence type="ECO:0000256" key="2">
    <source>
        <dbReference type="ARBA" id="ARBA00010992"/>
    </source>
</evidence>
<accession>A0A0F7SHV3</accession>
<dbReference type="Pfam" id="PF00083">
    <property type="entry name" value="Sugar_tr"/>
    <property type="match status" value="1"/>
</dbReference>
<dbReference type="InterPro" id="IPR050814">
    <property type="entry name" value="Myo-inositol_Transporter"/>
</dbReference>
<dbReference type="EMBL" id="LN483167">
    <property type="protein sequence ID" value="CDZ97298.1"/>
    <property type="molecule type" value="Genomic_DNA"/>
</dbReference>
<reference evidence="11" key="1">
    <citation type="submission" date="2014-08" db="EMBL/GenBank/DDBJ databases">
        <authorList>
            <person name="Sharma Rahul"/>
            <person name="Thines Marco"/>
        </authorList>
    </citation>
    <scope>NUCLEOTIDE SEQUENCE</scope>
</reference>
<keyword evidence="4 9" id="KW-0812">Transmembrane</keyword>
<sequence length="625" mass="69819">MTLEDKFDEPKAMTGDLSEVAHIETQRPARHVDLAHNVNARIQNPLYGLSREELRHKVKKLVSQHNMPDEELFQKAAVLAQNPKDWETQSDLTEEDRYHLRREITHKWSQPMALYMTVACCSLAAAVQGWDQTGSNGANLSFPTALGIPISEGSPDAEKNEWIVGIINAAPYIASAGFSCWMSDPLNNWLGRRGTIFVCGIFCTLPVIGSGFAQTWPQLFICRLLLGVGMGPKASTAPVFAAENVPASIRGGLVMSWQLWTAFGIFLGFCSNAVVLNTGDIAWRLQLGSAFIPAVPMTISIFFCPESPRWLMKKNKYNQAMKSFLRLRNSPIQAARELFFVHCQLEEEHDIINGRTYFNRLTELFTVPRIRRATLASFVVMLAQQMCGINIIAFYSSTIFANAGYSDKQALFASIGFGAVNFVFAFPAIFTIDTFGRRALLLLTFPNMAWTLLAAGFCFYIPETSKAHLGLIAFFVFLFAAFYSPGEGPVPFTYSAEVFPLTHRELGMAWAVSTCLGWAAVLSITFPRLLTVFGSVGAFGFYAGLNIVAFCMIFVLVPETMQRTLEELDYVFAVPTATHANYQMKKSLPYFFRRYLLCDKKAKLEPLYHFDEVESITVFEKGAGH</sequence>
<feature type="domain" description="Major facilitator superfamily (MFS) profile" evidence="10">
    <location>
        <begin position="117"/>
        <end position="561"/>
    </location>
</feature>
<dbReference type="GO" id="GO:0015791">
    <property type="term" value="P:polyol transmembrane transport"/>
    <property type="evidence" value="ECO:0007669"/>
    <property type="project" value="UniProtKB-ARBA"/>
</dbReference>
<feature type="transmembrane region" description="Helical" evidence="9">
    <location>
        <begin position="506"/>
        <end position="526"/>
    </location>
</feature>
<protein>
    <submittedName>
        <fullName evidence="11">Sugar transporter</fullName>
    </submittedName>
</protein>
<evidence type="ECO:0000256" key="9">
    <source>
        <dbReference type="SAM" id="Phobius"/>
    </source>
</evidence>
<feature type="transmembrane region" description="Helical" evidence="9">
    <location>
        <begin position="375"/>
        <end position="398"/>
    </location>
</feature>
<dbReference type="InterPro" id="IPR003663">
    <property type="entry name" value="Sugar/inositol_transpt"/>
</dbReference>
<dbReference type="GO" id="GO:0016020">
    <property type="term" value="C:membrane"/>
    <property type="evidence" value="ECO:0007669"/>
    <property type="project" value="UniProtKB-SubCell"/>
</dbReference>
<evidence type="ECO:0000256" key="7">
    <source>
        <dbReference type="ARBA" id="ARBA00049119"/>
    </source>
</evidence>
<keyword evidence="11" id="KW-0762">Sugar transport</keyword>
<dbReference type="AlphaFoldDB" id="A0A0F7SHV3"/>
<feature type="transmembrane region" description="Helical" evidence="9">
    <location>
        <begin position="253"/>
        <end position="275"/>
    </location>
</feature>
<feature type="transmembrane region" description="Helical" evidence="9">
    <location>
        <begin position="162"/>
        <end position="182"/>
    </location>
</feature>
<dbReference type="NCBIfam" id="TIGR00879">
    <property type="entry name" value="SP"/>
    <property type="match status" value="1"/>
</dbReference>
<keyword evidence="5 9" id="KW-1133">Transmembrane helix</keyword>
<evidence type="ECO:0000256" key="3">
    <source>
        <dbReference type="ARBA" id="ARBA00022448"/>
    </source>
</evidence>
<evidence type="ECO:0000256" key="4">
    <source>
        <dbReference type="ARBA" id="ARBA00022692"/>
    </source>
</evidence>
<keyword evidence="3 8" id="KW-0813">Transport</keyword>
<dbReference type="InterPro" id="IPR020846">
    <property type="entry name" value="MFS_dom"/>
</dbReference>
<evidence type="ECO:0000256" key="5">
    <source>
        <dbReference type="ARBA" id="ARBA00022989"/>
    </source>
</evidence>
<evidence type="ECO:0000256" key="1">
    <source>
        <dbReference type="ARBA" id="ARBA00004141"/>
    </source>
</evidence>
<comment type="catalytic activity">
    <reaction evidence="7">
        <text>myo-inositol(out) + H(+)(out) = myo-inositol(in) + H(+)(in)</text>
        <dbReference type="Rhea" id="RHEA:60364"/>
        <dbReference type="ChEBI" id="CHEBI:15378"/>
        <dbReference type="ChEBI" id="CHEBI:17268"/>
    </reaction>
</comment>
<proteinExistence type="inferred from homology"/>
<keyword evidence="6 9" id="KW-0472">Membrane</keyword>
<feature type="transmembrane region" description="Helical" evidence="9">
    <location>
        <begin position="468"/>
        <end position="485"/>
    </location>
</feature>
<feature type="transmembrane region" description="Helical" evidence="9">
    <location>
        <begin position="194"/>
        <end position="212"/>
    </location>
</feature>
<name>A0A0F7SHV3_PHARH</name>
<comment type="similarity">
    <text evidence="2 8">Belongs to the major facilitator superfamily. Sugar transporter (TC 2.A.1.1) family.</text>
</comment>
<feature type="transmembrane region" description="Helical" evidence="9">
    <location>
        <begin position="112"/>
        <end position="130"/>
    </location>
</feature>
<dbReference type="InterPro" id="IPR036259">
    <property type="entry name" value="MFS_trans_sf"/>
</dbReference>
<evidence type="ECO:0000256" key="6">
    <source>
        <dbReference type="ARBA" id="ARBA00023136"/>
    </source>
</evidence>
<evidence type="ECO:0000313" key="11">
    <source>
        <dbReference type="EMBL" id="CDZ97298.1"/>
    </source>
</evidence>
<evidence type="ECO:0000259" key="10">
    <source>
        <dbReference type="PROSITE" id="PS50850"/>
    </source>
</evidence>
<feature type="transmembrane region" description="Helical" evidence="9">
    <location>
        <begin position="439"/>
        <end position="462"/>
    </location>
</feature>
<comment type="subcellular location">
    <subcellularLocation>
        <location evidence="1">Membrane</location>
        <topology evidence="1">Multi-pass membrane protein</topology>
    </subcellularLocation>
</comment>
<dbReference type="SUPFAM" id="SSF103473">
    <property type="entry name" value="MFS general substrate transporter"/>
    <property type="match status" value="1"/>
</dbReference>
<dbReference type="InterPro" id="IPR005828">
    <property type="entry name" value="MFS_sugar_transport-like"/>
</dbReference>
<dbReference type="PANTHER" id="PTHR48020">
    <property type="entry name" value="PROTON MYO-INOSITOL COTRANSPORTER"/>
    <property type="match status" value="1"/>
</dbReference>
<dbReference type="FunFam" id="1.20.1250.20:FF:000100">
    <property type="entry name" value="MFS sugar transporter, putative"/>
    <property type="match status" value="1"/>
</dbReference>
<dbReference type="PROSITE" id="PS50850">
    <property type="entry name" value="MFS"/>
    <property type="match status" value="1"/>
</dbReference>
<dbReference type="PANTHER" id="PTHR48020:SF4">
    <property type="entry name" value="SYMPORT, PUTATIVE (AFU_ORTHOLOGUE AFUA_3G11790)-RELATED"/>
    <property type="match status" value="1"/>
</dbReference>
<dbReference type="Gene3D" id="1.20.1250.20">
    <property type="entry name" value="MFS general substrate transporter like domains"/>
    <property type="match status" value="1"/>
</dbReference>
<organism evidence="11">
    <name type="scientific">Phaffia rhodozyma</name>
    <name type="common">Yeast</name>
    <name type="synonym">Xanthophyllomyces dendrorhous</name>
    <dbReference type="NCBI Taxonomy" id="264483"/>
    <lineage>
        <taxon>Eukaryota</taxon>
        <taxon>Fungi</taxon>
        <taxon>Dikarya</taxon>
        <taxon>Basidiomycota</taxon>
        <taxon>Agaricomycotina</taxon>
        <taxon>Tremellomycetes</taxon>
        <taxon>Cystofilobasidiales</taxon>
        <taxon>Mrakiaceae</taxon>
        <taxon>Phaffia</taxon>
    </lineage>
</organism>
<dbReference type="PRINTS" id="PR00171">
    <property type="entry name" value="SUGRTRNSPORT"/>
</dbReference>
<feature type="transmembrane region" description="Helical" evidence="9">
    <location>
        <begin position="532"/>
        <end position="557"/>
    </location>
</feature>
<dbReference type="GO" id="GO:0015798">
    <property type="term" value="P:myo-inositol transport"/>
    <property type="evidence" value="ECO:0007669"/>
    <property type="project" value="UniProtKB-ARBA"/>
</dbReference>